<accession>A0ABX0UW63</accession>
<proteinExistence type="predicted"/>
<name>A0ABX0UW63_9HYPH</name>
<reference evidence="1 2" key="1">
    <citation type="submission" date="2020-03" db="EMBL/GenBank/DDBJ databases">
        <title>Genomic Encyclopedia of Type Strains, Phase IV (KMG-IV): sequencing the most valuable type-strain genomes for metagenomic binning, comparative biology and taxonomic classification.</title>
        <authorList>
            <person name="Goeker M."/>
        </authorList>
    </citation>
    <scope>NUCLEOTIDE SEQUENCE [LARGE SCALE GENOMIC DNA]</scope>
    <source>
        <strain evidence="1 2">DSM 103870</strain>
    </source>
</reference>
<keyword evidence="2" id="KW-1185">Reference proteome</keyword>
<sequence>MIEFVDDERAVNGRRITALPSGRRVADIDFAELVVKGRILAQEDGLIPGASQSWVPA</sequence>
<evidence type="ECO:0000313" key="2">
    <source>
        <dbReference type="Proteomes" id="UP001429580"/>
    </source>
</evidence>
<dbReference type="RefSeq" id="WP_166949480.1">
    <property type="nucleotide sequence ID" value="NZ_JAASQI010000002.1"/>
</dbReference>
<organism evidence="1 2">
    <name type="scientific">Pseudochelatococcus lubricantis</name>
    <dbReference type="NCBI Taxonomy" id="1538102"/>
    <lineage>
        <taxon>Bacteria</taxon>
        <taxon>Pseudomonadati</taxon>
        <taxon>Pseudomonadota</taxon>
        <taxon>Alphaproteobacteria</taxon>
        <taxon>Hyphomicrobiales</taxon>
        <taxon>Chelatococcaceae</taxon>
        <taxon>Pseudochelatococcus</taxon>
    </lineage>
</organism>
<protein>
    <recommendedName>
        <fullName evidence="3">Dihydroorotase</fullName>
    </recommendedName>
</protein>
<gene>
    <name evidence="1" type="ORF">FHS82_001022</name>
</gene>
<comment type="caution">
    <text evidence="1">The sequence shown here is derived from an EMBL/GenBank/DDBJ whole genome shotgun (WGS) entry which is preliminary data.</text>
</comment>
<dbReference type="Proteomes" id="UP001429580">
    <property type="component" value="Unassembled WGS sequence"/>
</dbReference>
<dbReference type="EMBL" id="JAASQI010000002">
    <property type="protein sequence ID" value="NIJ57196.1"/>
    <property type="molecule type" value="Genomic_DNA"/>
</dbReference>
<evidence type="ECO:0000313" key="1">
    <source>
        <dbReference type="EMBL" id="NIJ57196.1"/>
    </source>
</evidence>
<evidence type="ECO:0008006" key="3">
    <source>
        <dbReference type="Google" id="ProtNLM"/>
    </source>
</evidence>